<keyword evidence="3" id="KW-1185">Reference proteome</keyword>
<dbReference type="InterPro" id="IPR052895">
    <property type="entry name" value="HetReg/Transcr_Mod"/>
</dbReference>
<dbReference type="PANTHER" id="PTHR24148:SF80">
    <property type="entry name" value="HETEROKARYON INCOMPATIBILITY DOMAIN-CONTAINING PROTEIN"/>
    <property type="match status" value="1"/>
</dbReference>
<evidence type="ECO:0000313" key="3">
    <source>
        <dbReference type="Proteomes" id="UP000193144"/>
    </source>
</evidence>
<dbReference type="EMBL" id="MCFA01000188">
    <property type="protein sequence ID" value="ORY00090.1"/>
    <property type="molecule type" value="Genomic_DNA"/>
</dbReference>
<dbReference type="PANTHER" id="PTHR24148">
    <property type="entry name" value="ANKYRIN REPEAT DOMAIN-CONTAINING PROTEIN 39 HOMOLOG-RELATED"/>
    <property type="match status" value="1"/>
</dbReference>
<comment type="caution">
    <text evidence="2">The sequence shown here is derived from an EMBL/GenBank/DDBJ whole genome shotgun (WGS) entry which is preliminary data.</text>
</comment>
<dbReference type="STRING" id="1231657.A0A1Y1YPY9"/>
<feature type="domain" description="Heterokaryon incompatibility" evidence="1">
    <location>
        <begin position="30"/>
        <end position="91"/>
    </location>
</feature>
<dbReference type="InterPro" id="IPR010730">
    <property type="entry name" value="HET"/>
</dbReference>
<reference evidence="2 3" key="1">
    <citation type="submission" date="2016-07" db="EMBL/GenBank/DDBJ databases">
        <title>Pervasive Adenine N6-methylation of Active Genes in Fungi.</title>
        <authorList>
            <consortium name="DOE Joint Genome Institute"/>
            <person name="Mondo S.J."/>
            <person name="Dannebaum R.O."/>
            <person name="Kuo R.C."/>
            <person name="Labutti K."/>
            <person name="Haridas S."/>
            <person name="Kuo A."/>
            <person name="Salamov A."/>
            <person name="Ahrendt S.R."/>
            <person name="Lipzen A."/>
            <person name="Sullivan W."/>
            <person name="Andreopoulos W.B."/>
            <person name="Clum A."/>
            <person name="Lindquist E."/>
            <person name="Daum C."/>
            <person name="Ramamoorthy G.K."/>
            <person name="Gryganskyi A."/>
            <person name="Culley D."/>
            <person name="Magnuson J.K."/>
            <person name="James T.Y."/>
            <person name="O'Malley M.A."/>
            <person name="Stajich J.E."/>
            <person name="Spatafora J.W."/>
            <person name="Visel A."/>
            <person name="Grigoriev I.V."/>
        </authorList>
    </citation>
    <scope>NUCLEOTIDE SEQUENCE [LARGE SCALE GENOMIC DNA]</scope>
    <source>
        <strain evidence="2 3">CBS 115471</strain>
    </source>
</reference>
<evidence type="ECO:0000259" key="1">
    <source>
        <dbReference type="Pfam" id="PF06985"/>
    </source>
</evidence>
<name>A0A1Y1YPY9_9PLEO</name>
<sequence>IRILKLEAAPTDAELYASFIEAKLSEAPPYEAISYTWGVAVLSESLHFHASQVKITESLASALRNFQHKDRERVIWADAVCIDQNNDVDKGA</sequence>
<gene>
    <name evidence="2" type="ORF">BCR34DRAFT_494852</name>
</gene>
<protein>
    <recommendedName>
        <fullName evidence="1">Heterokaryon incompatibility domain-containing protein</fullName>
    </recommendedName>
</protein>
<accession>A0A1Y1YPY9</accession>
<organism evidence="2 3">
    <name type="scientific">Clohesyomyces aquaticus</name>
    <dbReference type="NCBI Taxonomy" id="1231657"/>
    <lineage>
        <taxon>Eukaryota</taxon>
        <taxon>Fungi</taxon>
        <taxon>Dikarya</taxon>
        <taxon>Ascomycota</taxon>
        <taxon>Pezizomycotina</taxon>
        <taxon>Dothideomycetes</taxon>
        <taxon>Pleosporomycetidae</taxon>
        <taxon>Pleosporales</taxon>
        <taxon>Lindgomycetaceae</taxon>
        <taxon>Clohesyomyces</taxon>
    </lineage>
</organism>
<proteinExistence type="predicted"/>
<dbReference type="OrthoDB" id="2157530at2759"/>
<dbReference type="AlphaFoldDB" id="A0A1Y1YPY9"/>
<dbReference type="Pfam" id="PF06985">
    <property type="entry name" value="HET"/>
    <property type="match status" value="1"/>
</dbReference>
<feature type="non-terminal residue" evidence="2">
    <location>
        <position position="1"/>
    </location>
</feature>
<evidence type="ECO:0000313" key="2">
    <source>
        <dbReference type="EMBL" id="ORY00090.1"/>
    </source>
</evidence>
<dbReference type="Proteomes" id="UP000193144">
    <property type="component" value="Unassembled WGS sequence"/>
</dbReference>